<organism evidence="8 9">
    <name type="scientific">Acanthochromis polyacanthus</name>
    <name type="common">spiny chromis</name>
    <dbReference type="NCBI Taxonomy" id="80966"/>
    <lineage>
        <taxon>Eukaryota</taxon>
        <taxon>Metazoa</taxon>
        <taxon>Chordata</taxon>
        <taxon>Craniata</taxon>
        <taxon>Vertebrata</taxon>
        <taxon>Euteleostomi</taxon>
        <taxon>Actinopterygii</taxon>
        <taxon>Neopterygii</taxon>
        <taxon>Teleostei</taxon>
        <taxon>Neoteleostei</taxon>
        <taxon>Acanthomorphata</taxon>
        <taxon>Ovalentaria</taxon>
        <taxon>Pomacentridae</taxon>
        <taxon>Acanthochromis</taxon>
    </lineage>
</organism>
<keyword evidence="4" id="KW-1015">Disulfide bond</keyword>
<dbReference type="Proteomes" id="UP000257200">
    <property type="component" value="Unplaced"/>
</dbReference>
<evidence type="ECO:0000259" key="7">
    <source>
        <dbReference type="PROSITE" id="PS50835"/>
    </source>
</evidence>
<reference evidence="8" key="1">
    <citation type="submission" date="2025-08" db="UniProtKB">
        <authorList>
            <consortium name="Ensembl"/>
        </authorList>
    </citation>
    <scope>IDENTIFICATION</scope>
</reference>
<dbReference type="Gene3D" id="2.60.40.10">
    <property type="entry name" value="Immunoglobulins"/>
    <property type="match status" value="1"/>
</dbReference>
<dbReference type="STRING" id="80966.ENSAPOP00000024253"/>
<dbReference type="PANTHER" id="PTHR24100">
    <property type="entry name" value="BUTYROPHILIN"/>
    <property type="match status" value="1"/>
</dbReference>
<evidence type="ECO:0000313" key="9">
    <source>
        <dbReference type="Proteomes" id="UP000257200"/>
    </source>
</evidence>
<evidence type="ECO:0000256" key="6">
    <source>
        <dbReference type="ARBA" id="ARBA00023319"/>
    </source>
</evidence>
<keyword evidence="6" id="KW-0393">Immunoglobulin domain</keyword>
<dbReference type="InterPro" id="IPR007110">
    <property type="entry name" value="Ig-like_dom"/>
</dbReference>
<keyword evidence="5" id="KW-0325">Glycoprotein</keyword>
<keyword evidence="9" id="KW-1185">Reference proteome</keyword>
<dbReference type="GO" id="GO:0050852">
    <property type="term" value="P:T cell receptor signaling pathway"/>
    <property type="evidence" value="ECO:0007669"/>
    <property type="project" value="TreeGrafter"/>
</dbReference>
<evidence type="ECO:0000256" key="1">
    <source>
        <dbReference type="ARBA" id="ARBA00004370"/>
    </source>
</evidence>
<evidence type="ECO:0000256" key="4">
    <source>
        <dbReference type="ARBA" id="ARBA00023157"/>
    </source>
</evidence>
<keyword evidence="2" id="KW-0732">Signal</keyword>
<dbReference type="InParanoid" id="A0A3Q1G364"/>
<dbReference type="GO" id="GO:0009897">
    <property type="term" value="C:external side of plasma membrane"/>
    <property type="evidence" value="ECO:0007669"/>
    <property type="project" value="TreeGrafter"/>
</dbReference>
<dbReference type="InterPro" id="IPR013783">
    <property type="entry name" value="Ig-like_fold"/>
</dbReference>
<dbReference type="InterPro" id="IPR013106">
    <property type="entry name" value="Ig_V-set"/>
</dbReference>
<keyword evidence="3" id="KW-0472">Membrane</keyword>
<dbReference type="GeneTree" id="ENSGT01050000244843"/>
<proteinExistence type="predicted"/>
<dbReference type="InterPro" id="IPR003599">
    <property type="entry name" value="Ig_sub"/>
</dbReference>
<protein>
    <recommendedName>
        <fullName evidence="7">Ig-like domain-containing protein</fullName>
    </recommendedName>
</protein>
<dbReference type="AlphaFoldDB" id="A0A3Q1G364"/>
<dbReference type="SMART" id="SM00406">
    <property type="entry name" value="IGv"/>
    <property type="match status" value="1"/>
</dbReference>
<evidence type="ECO:0000256" key="5">
    <source>
        <dbReference type="ARBA" id="ARBA00023180"/>
    </source>
</evidence>
<dbReference type="Pfam" id="PF07686">
    <property type="entry name" value="V-set"/>
    <property type="match status" value="1"/>
</dbReference>
<comment type="subcellular location">
    <subcellularLocation>
        <location evidence="1">Membrane</location>
    </subcellularLocation>
</comment>
<sequence length="203" mass="22764">MVLFLISHLFPPFKSCKIPTCFSPGLSQVVGPSQPVLATVCGDVLLPCRLEPAVDASDMSIEWSRGGRDSPYVYVWSEKEEQESLKHPDYKGRTSMLFSKLKFGDVSLNLSKVKLSDEGKYRCFIPTLEVLQSVYWLIHIPAVVSQVGCFFLIHVIISVEVVSIVLIRSNKTEPEPLKLLLCRKTITDLLSSLFSFHLILVCC</sequence>
<reference evidence="8" key="2">
    <citation type="submission" date="2025-09" db="UniProtKB">
        <authorList>
            <consortium name="Ensembl"/>
        </authorList>
    </citation>
    <scope>IDENTIFICATION</scope>
</reference>
<dbReference type="FunFam" id="2.60.40.10:FF:000142">
    <property type="entry name" value="V-set domain-containing T-cell activation inhibitor 1"/>
    <property type="match status" value="1"/>
</dbReference>
<dbReference type="InterPro" id="IPR050504">
    <property type="entry name" value="IgSF_BTN/MOG"/>
</dbReference>
<dbReference type="InterPro" id="IPR036179">
    <property type="entry name" value="Ig-like_dom_sf"/>
</dbReference>
<dbReference type="GO" id="GO:0001817">
    <property type="term" value="P:regulation of cytokine production"/>
    <property type="evidence" value="ECO:0007669"/>
    <property type="project" value="TreeGrafter"/>
</dbReference>
<evidence type="ECO:0000256" key="2">
    <source>
        <dbReference type="ARBA" id="ARBA00022729"/>
    </source>
</evidence>
<evidence type="ECO:0000313" key="8">
    <source>
        <dbReference type="Ensembl" id="ENSAPOP00000024253.1"/>
    </source>
</evidence>
<dbReference type="Ensembl" id="ENSAPOT00000009217.1">
    <property type="protein sequence ID" value="ENSAPOP00000024253.1"/>
    <property type="gene ID" value="ENSAPOG00000006558.1"/>
</dbReference>
<dbReference type="GO" id="GO:1903037">
    <property type="term" value="P:regulation of leukocyte cell-cell adhesion"/>
    <property type="evidence" value="ECO:0007669"/>
    <property type="project" value="UniProtKB-ARBA"/>
</dbReference>
<accession>A0A3Q1G364</accession>
<name>A0A3Q1G364_9TELE</name>
<feature type="domain" description="Ig-like" evidence="7">
    <location>
        <begin position="24"/>
        <end position="123"/>
    </location>
</feature>
<dbReference type="GO" id="GO:0005102">
    <property type="term" value="F:signaling receptor binding"/>
    <property type="evidence" value="ECO:0007669"/>
    <property type="project" value="TreeGrafter"/>
</dbReference>
<dbReference type="PROSITE" id="PS50835">
    <property type="entry name" value="IG_LIKE"/>
    <property type="match status" value="1"/>
</dbReference>
<dbReference type="SMART" id="SM00409">
    <property type="entry name" value="IG"/>
    <property type="match status" value="1"/>
</dbReference>
<dbReference type="GO" id="GO:0050863">
    <property type="term" value="P:regulation of T cell activation"/>
    <property type="evidence" value="ECO:0007669"/>
    <property type="project" value="UniProtKB-ARBA"/>
</dbReference>
<evidence type="ECO:0000256" key="3">
    <source>
        <dbReference type="ARBA" id="ARBA00023136"/>
    </source>
</evidence>
<dbReference type="SUPFAM" id="SSF48726">
    <property type="entry name" value="Immunoglobulin"/>
    <property type="match status" value="1"/>
</dbReference>